<gene>
    <name evidence="1" type="ORF">SAMN02745775_10472</name>
</gene>
<accession>A0A1I4ARR9</accession>
<dbReference type="OrthoDB" id="7267200at2"/>
<organism evidence="1 2">
    <name type="scientific">Falsiroseomonas stagni DSM 19981</name>
    <dbReference type="NCBI Taxonomy" id="1123062"/>
    <lineage>
        <taxon>Bacteria</taxon>
        <taxon>Pseudomonadati</taxon>
        <taxon>Pseudomonadota</taxon>
        <taxon>Alphaproteobacteria</taxon>
        <taxon>Acetobacterales</taxon>
        <taxon>Roseomonadaceae</taxon>
        <taxon>Falsiroseomonas</taxon>
    </lineage>
</organism>
<evidence type="ECO:0000313" key="1">
    <source>
        <dbReference type="EMBL" id="SFK58657.1"/>
    </source>
</evidence>
<name>A0A1I4ARR9_9PROT</name>
<keyword evidence="2" id="KW-1185">Reference proteome</keyword>
<evidence type="ECO:0000313" key="2">
    <source>
        <dbReference type="Proteomes" id="UP000199473"/>
    </source>
</evidence>
<protein>
    <recommendedName>
        <fullName evidence="3">DUF4347 domain-containing protein</fullName>
    </recommendedName>
</protein>
<proteinExistence type="predicted"/>
<dbReference type="AlphaFoldDB" id="A0A1I4ARR9"/>
<dbReference type="RefSeq" id="WP_092960001.1">
    <property type="nucleotide sequence ID" value="NZ_FOSQ01000004.1"/>
</dbReference>
<sequence length="201" mass="21713">MAAVELRVLDTRIGARFKRPRPTDIIVGTSTTLTRLFDRVTAALGSNRLSRLSVCCHGYEGGVADERMAMSRMGGGFGLQLGQDDLTFDTVGAFNALSGRFMAGGQMDIYACAAAEDSSSTGFTGNGRLLMRELAGQINATVRASDSIQIYNHGVVTTTVFGIPVFSEYEGVDFGDWEGNVWLFLPDGSRRQDRRPGRGVN</sequence>
<reference evidence="1 2" key="1">
    <citation type="submission" date="2016-10" db="EMBL/GenBank/DDBJ databases">
        <authorList>
            <person name="de Groot N.N."/>
        </authorList>
    </citation>
    <scope>NUCLEOTIDE SEQUENCE [LARGE SCALE GENOMIC DNA]</scope>
    <source>
        <strain evidence="1 2">DSM 19981</strain>
    </source>
</reference>
<evidence type="ECO:0008006" key="3">
    <source>
        <dbReference type="Google" id="ProtNLM"/>
    </source>
</evidence>
<dbReference type="Proteomes" id="UP000199473">
    <property type="component" value="Unassembled WGS sequence"/>
</dbReference>
<dbReference type="EMBL" id="FOSQ01000004">
    <property type="protein sequence ID" value="SFK58657.1"/>
    <property type="molecule type" value="Genomic_DNA"/>
</dbReference>